<dbReference type="Proteomes" id="UP001365542">
    <property type="component" value="Unassembled WGS sequence"/>
</dbReference>
<accession>A0AAV9WXM1</accession>
<sequence>MVLTSQSFKERQLLTEFAQFRTTPLPGIYLSLHPTTPTTWYGVIFLRSHNTDTSSTTSTSNSGLPKKKRKEEEIYSNIPIRFSISFGNRYPDVPPFVLIHGGLPPSTKGSNTGSGEGGSDGGGNDRGGSGSGTGEIIPHPLISRSASGSGRGLSAGYAGVHTGAVNLRDCYSGWFEPKGLPPITRTSSATAGSIVAAKVTNGGRIPGSAAFPPGTSPVEVIFYLRSIFTEKYLRGLEERLDDGEIGEDGVIVDEEAWGLWRGDRAELRRRVEGLRRRGWDEGVVFGEWDGGGDVPIRFLDLQREALDTIKENLGRRLVGGA</sequence>
<dbReference type="AlphaFoldDB" id="A0AAV9WXM1"/>
<proteinExistence type="predicted"/>
<dbReference type="InterPro" id="IPR016135">
    <property type="entry name" value="UBQ-conjugating_enzyme/RWD"/>
</dbReference>
<dbReference type="Gene3D" id="3.10.110.10">
    <property type="entry name" value="Ubiquitin Conjugating Enzyme"/>
    <property type="match status" value="1"/>
</dbReference>
<reference evidence="2 3" key="1">
    <citation type="submission" date="2019-10" db="EMBL/GenBank/DDBJ databases">
        <authorList>
            <person name="Palmer J.M."/>
        </authorList>
    </citation>
    <scope>NUCLEOTIDE SEQUENCE [LARGE SCALE GENOMIC DNA]</scope>
    <source>
        <strain evidence="2 3">TWF694</strain>
    </source>
</reference>
<organism evidence="2 3">
    <name type="scientific">Orbilia ellipsospora</name>
    <dbReference type="NCBI Taxonomy" id="2528407"/>
    <lineage>
        <taxon>Eukaryota</taxon>
        <taxon>Fungi</taxon>
        <taxon>Dikarya</taxon>
        <taxon>Ascomycota</taxon>
        <taxon>Pezizomycotina</taxon>
        <taxon>Orbiliomycetes</taxon>
        <taxon>Orbiliales</taxon>
        <taxon>Orbiliaceae</taxon>
        <taxon>Orbilia</taxon>
    </lineage>
</organism>
<keyword evidence="3" id="KW-1185">Reference proteome</keyword>
<gene>
    <name evidence="2" type="ORF">TWF694_004528</name>
</gene>
<feature type="compositionally biased region" description="Low complexity" evidence="1">
    <location>
        <begin position="51"/>
        <end position="62"/>
    </location>
</feature>
<comment type="caution">
    <text evidence="2">The sequence shown here is derived from an EMBL/GenBank/DDBJ whole genome shotgun (WGS) entry which is preliminary data.</text>
</comment>
<dbReference type="SUPFAM" id="SSF54495">
    <property type="entry name" value="UBC-like"/>
    <property type="match status" value="1"/>
</dbReference>
<feature type="region of interest" description="Disordered" evidence="1">
    <location>
        <begin position="51"/>
        <end position="70"/>
    </location>
</feature>
<protein>
    <submittedName>
        <fullName evidence="2">Uncharacterized protein</fullName>
    </submittedName>
</protein>
<evidence type="ECO:0000313" key="2">
    <source>
        <dbReference type="EMBL" id="KAK6527545.1"/>
    </source>
</evidence>
<evidence type="ECO:0000256" key="1">
    <source>
        <dbReference type="SAM" id="MobiDB-lite"/>
    </source>
</evidence>
<evidence type="ECO:0000313" key="3">
    <source>
        <dbReference type="Proteomes" id="UP001365542"/>
    </source>
</evidence>
<feature type="region of interest" description="Disordered" evidence="1">
    <location>
        <begin position="101"/>
        <end position="143"/>
    </location>
</feature>
<name>A0AAV9WXM1_9PEZI</name>
<dbReference type="EMBL" id="JAVHJO010000015">
    <property type="protein sequence ID" value="KAK6527545.1"/>
    <property type="molecule type" value="Genomic_DNA"/>
</dbReference>
<feature type="compositionally biased region" description="Gly residues" evidence="1">
    <location>
        <begin position="112"/>
        <end position="133"/>
    </location>
</feature>